<dbReference type="GO" id="GO:0004888">
    <property type="term" value="F:transmembrane signaling receptor activity"/>
    <property type="evidence" value="ECO:0007669"/>
    <property type="project" value="InterPro"/>
</dbReference>
<evidence type="ECO:0000256" key="3">
    <source>
        <dbReference type="ARBA" id="ARBA00029447"/>
    </source>
</evidence>
<reference evidence="8 11" key="2">
    <citation type="submission" date="2020-08" db="EMBL/GenBank/DDBJ databases">
        <title>Genomic Encyclopedia of Type Strains, Phase IV (KMG-IV): sequencing the most valuable type-strain genomes for metagenomic binning, comparative biology and taxonomic classification.</title>
        <authorList>
            <person name="Goeker M."/>
        </authorList>
    </citation>
    <scope>NUCLEOTIDE SEQUENCE [LARGE SCALE GENOMIC DNA]</scope>
    <source>
        <strain evidence="8 11">DSM 100021</strain>
    </source>
</reference>
<dbReference type="Pfam" id="PF00672">
    <property type="entry name" value="HAMP"/>
    <property type="match status" value="1"/>
</dbReference>
<comment type="subcellular location">
    <subcellularLocation>
        <location evidence="1">Membrane</location>
    </subcellularLocation>
</comment>
<name>A0A1Q9ABT1_9HYPH</name>
<keyword evidence="4" id="KW-0807">Transducer</keyword>
<dbReference type="Gene3D" id="1.10.287.950">
    <property type="entry name" value="Methyl-accepting chemotaxis protein"/>
    <property type="match status" value="1"/>
</dbReference>
<comment type="similarity">
    <text evidence="3">Belongs to the methyl-accepting chemotaxis (MCP) protein family.</text>
</comment>
<dbReference type="SMART" id="SM00283">
    <property type="entry name" value="MA"/>
    <property type="match status" value="1"/>
</dbReference>
<dbReference type="EMBL" id="MKIN01000015">
    <property type="protein sequence ID" value="OLP52316.1"/>
    <property type="molecule type" value="Genomic_DNA"/>
</dbReference>
<dbReference type="GO" id="GO:0016020">
    <property type="term" value="C:membrane"/>
    <property type="evidence" value="ECO:0007669"/>
    <property type="project" value="UniProtKB-SubCell"/>
</dbReference>
<feature type="domain" description="HAMP" evidence="7">
    <location>
        <begin position="296"/>
        <end position="338"/>
    </location>
</feature>
<evidence type="ECO:0000313" key="8">
    <source>
        <dbReference type="EMBL" id="MBB4010578.1"/>
    </source>
</evidence>
<reference evidence="9 10" key="1">
    <citation type="submission" date="2016-09" db="EMBL/GenBank/DDBJ databases">
        <title>Rhizobium oryziradicis sp. nov., isolated from the root of rice.</title>
        <authorList>
            <person name="Zhao J."/>
            <person name="Zhang X."/>
        </authorList>
    </citation>
    <scope>NUCLEOTIDE SEQUENCE [LARGE SCALE GENOMIC DNA]</scope>
    <source>
        <strain evidence="9 10">14971</strain>
    </source>
</reference>
<dbReference type="InterPro" id="IPR051310">
    <property type="entry name" value="MCP_chemotaxis"/>
</dbReference>
<dbReference type="PROSITE" id="PS50885">
    <property type="entry name" value="HAMP"/>
    <property type="match status" value="2"/>
</dbReference>
<dbReference type="AlphaFoldDB" id="A0A1Q9ABT1"/>
<keyword evidence="2" id="KW-0145">Chemotaxis</keyword>
<dbReference type="Proteomes" id="UP000185598">
    <property type="component" value="Unassembled WGS sequence"/>
</dbReference>
<accession>A0A1Q9ABT1</accession>
<proteinExistence type="inferred from homology"/>
<dbReference type="RefSeq" id="WP_075612629.1">
    <property type="nucleotide sequence ID" value="NZ_JACIED010000010.1"/>
</dbReference>
<dbReference type="InterPro" id="IPR003660">
    <property type="entry name" value="HAMP_dom"/>
</dbReference>
<evidence type="ECO:0000256" key="5">
    <source>
        <dbReference type="SAM" id="Phobius"/>
    </source>
</evidence>
<sequence length="603" mass="64396">MRISIRHQMIGPILFSLIFGLGTAALIGYKAIDGQGKISTEVNRALATKADASAVETSFRDCLAVVDRVVSMTTFVSAAEINASFTKADSALQMSLKDLKSSAVSSDMKKRADDLTSAHEDWRRNTTIVLGLEKNPEVPTEEKLARTRANFSSKIEAVTALASSEATSSIDVAGQELSRTIGTVLVAAGILAAFIATGLVLVANRLVKSILVITRTMADLASGNTEMHVSYRDRNDEIGSMAAAVEVFRQGAIAKKQLELESEVNRKQAEQDRITMQQRAEADASEKLRIATSGFAEGLKRLASGDLTVQLDDAFAGSFEALRHDFNHSVNQLSSTLTEISRSIIALDVGVREIADGTDDLSKRTERQAASLEETAASVEEISSNITLSARSTRDAQVMAKKANQATIDSEQVVSSAEMAMAKIQESSQQISNIIGLIDSIAFQTNLLALNAGVEAARAGEAGKGFAVVAQEVRELAQRSAFAAKEIKGLISNSSQEVDNGVKLVRDTGDALKTIGEFVVQINARMTDIAASSNEQATGIAEISEAINSMDQGTQQNAAMVEHSNAAAATMTAEAEKLRELVGQFRLNRVQAQNSRSQTNYAA</sequence>
<dbReference type="SMART" id="SM00304">
    <property type="entry name" value="HAMP"/>
    <property type="match status" value="2"/>
</dbReference>
<dbReference type="PANTHER" id="PTHR43531:SF11">
    <property type="entry name" value="METHYL-ACCEPTING CHEMOTAXIS PROTEIN 3"/>
    <property type="match status" value="1"/>
</dbReference>
<keyword evidence="10" id="KW-1185">Reference proteome</keyword>
<dbReference type="GO" id="GO:0007165">
    <property type="term" value="P:signal transduction"/>
    <property type="evidence" value="ECO:0007669"/>
    <property type="project" value="UniProtKB-KW"/>
</dbReference>
<dbReference type="Pfam" id="PF00015">
    <property type="entry name" value="MCPsignal"/>
    <property type="match status" value="1"/>
</dbReference>
<feature type="domain" description="HAMP" evidence="7">
    <location>
        <begin position="204"/>
        <end position="257"/>
    </location>
</feature>
<dbReference type="STRING" id="887144.BJF91_24325"/>
<evidence type="ECO:0000313" key="10">
    <source>
        <dbReference type="Proteomes" id="UP000185598"/>
    </source>
</evidence>
<evidence type="ECO:0000256" key="4">
    <source>
        <dbReference type="PROSITE-ProRule" id="PRU00284"/>
    </source>
</evidence>
<protein>
    <submittedName>
        <fullName evidence="8">Methyl-accepting chemotaxis protein</fullName>
    </submittedName>
</protein>
<gene>
    <name evidence="9" type="ORF">BJF91_24325</name>
    <name evidence="8" type="ORF">GGQ71_004880</name>
</gene>
<dbReference type="SUPFAM" id="SSF58104">
    <property type="entry name" value="Methyl-accepting chemotaxis protein (MCP) signaling domain"/>
    <property type="match status" value="1"/>
</dbReference>
<dbReference type="PROSITE" id="PS50111">
    <property type="entry name" value="CHEMOTAXIS_TRANSDUC_2"/>
    <property type="match status" value="1"/>
</dbReference>
<dbReference type="Proteomes" id="UP000544107">
    <property type="component" value="Unassembled WGS sequence"/>
</dbReference>
<comment type="caution">
    <text evidence="9">The sequence shown here is derived from an EMBL/GenBank/DDBJ whole genome shotgun (WGS) entry which is preliminary data.</text>
</comment>
<evidence type="ECO:0000313" key="11">
    <source>
        <dbReference type="Proteomes" id="UP000544107"/>
    </source>
</evidence>
<keyword evidence="5" id="KW-0812">Transmembrane</keyword>
<dbReference type="FunFam" id="1.10.287.950:FF:000001">
    <property type="entry name" value="Methyl-accepting chemotaxis sensory transducer"/>
    <property type="match status" value="1"/>
</dbReference>
<dbReference type="Gene3D" id="1.10.8.500">
    <property type="entry name" value="HAMP domain in histidine kinase"/>
    <property type="match status" value="1"/>
</dbReference>
<keyword evidence="5" id="KW-0472">Membrane</keyword>
<dbReference type="GO" id="GO:0006935">
    <property type="term" value="P:chemotaxis"/>
    <property type="evidence" value="ECO:0007669"/>
    <property type="project" value="UniProtKB-KW"/>
</dbReference>
<organism evidence="9 10">
    <name type="scientific">Allorhizobium taibaishanense</name>
    <dbReference type="NCBI Taxonomy" id="887144"/>
    <lineage>
        <taxon>Bacteria</taxon>
        <taxon>Pseudomonadati</taxon>
        <taxon>Pseudomonadota</taxon>
        <taxon>Alphaproteobacteria</taxon>
        <taxon>Hyphomicrobiales</taxon>
        <taxon>Rhizobiaceae</taxon>
        <taxon>Rhizobium/Agrobacterium group</taxon>
        <taxon>Allorhizobium</taxon>
    </lineage>
</organism>
<dbReference type="InterPro" id="IPR004090">
    <property type="entry name" value="Chemotax_Me-accpt_rcpt"/>
</dbReference>
<dbReference type="PRINTS" id="PR00260">
    <property type="entry name" value="CHEMTRNSDUCR"/>
</dbReference>
<dbReference type="PANTHER" id="PTHR43531">
    <property type="entry name" value="PROTEIN ICFG"/>
    <property type="match status" value="1"/>
</dbReference>
<dbReference type="EMBL" id="JACIED010000010">
    <property type="protein sequence ID" value="MBB4010578.1"/>
    <property type="molecule type" value="Genomic_DNA"/>
</dbReference>
<feature type="domain" description="Methyl-accepting transducer" evidence="6">
    <location>
        <begin position="343"/>
        <end position="572"/>
    </location>
</feature>
<evidence type="ECO:0000259" key="6">
    <source>
        <dbReference type="PROSITE" id="PS50111"/>
    </source>
</evidence>
<evidence type="ECO:0000313" key="9">
    <source>
        <dbReference type="EMBL" id="OLP52316.1"/>
    </source>
</evidence>
<feature type="transmembrane region" description="Helical" evidence="5">
    <location>
        <begin position="184"/>
        <end position="207"/>
    </location>
</feature>
<dbReference type="OrthoDB" id="1776073at2"/>
<evidence type="ECO:0000256" key="1">
    <source>
        <dbReference type="ARBA" id="ARBA00004370"/>
    </source>
</evidence>
<dbReference type="SUPFAM" id="SSF158472">
    <property type="entry name" value="HAMP domain-like"/>
    <property type="match status" value="1"/>
</dbReference>
<feature type="transmembrane region" description="Helical" evidence="5">
    <location>
        <begin position="12"/>
        <end position="32"/>
    </location>
</feature>
<dbReference type="CDD" id="cd11386">
    <property type="entry name" value="MCP_signal"/>
    <property type="match status" value="1"/>
</dbReference>
<dbReference type="InterPro" id="IPR004089">
    <property type="entry name" value="MCPsignal_dom"/>
</dbReference>
<keyword evidence="5" id="KW-1133">Transmembrane helix</keyword>
<evidence type="ECO:0000259" key="7">
    <source>
        <dbReference type="PROSITE" id="PS50885"/>
    </source>
</evidence>
<evidence type="ECO:0000256" key="2">
    <source>
        <dbReference type="ARBA" id="ARBA00022500"/>
    </source>
</evidence>